<gene>
    <name evidence="1" type="ORF">TCIL3000_4_300</name>
</gene>
<dbReference type="VEuPathDB" id="TriTrypDB:TcIL3000_4_300"/>
<protein>
    <submittedName>
        <fullName evidence="1">Uncharacterized protein TCIL3000_4_300</fullName>
    </submittedName>
</protein>
<dbReference type="AlphaFoldDB" id="G0UKP3"/>
<accession>G0UKP3</accession>
<sequence>MLRLFSVQCLPTLRRGALLPLWRSCHVAPLGDTQRLGGVVSHSKLLRKVLQGSDPDYVKGRRIRGTVRKIEGSYMNWLGQCGQGECLMMLSSLAMSARFLERREHGASGFNCDDEWSGVSPFFSPGVNDWLCALLQRCASQVESPEECMQLLSFAVDLELGDTQTLQKLCHKVTAKDYIASASPEKLVGVLRLLSLLVKRCRMPVPPLDKLLCRLIGATLDSRQALTVLSSMLRLRERKSVDVVQSVSRKAADMVLTYTAKDVIYALEAVALLNCCHEAYAGAVLRRCCVLCPTLTSGELGSVCKYVALLNTTRTSNTIAFSCAQELRRLLPAILNRAELLLGKFSLRDARCVLRCLKQHNVHHAIVFSRLTPLITDGVK</sequence>
<evidence type="ECO:0000313" key="1">
    <source>
        <dbReference type="EMBL" id="CCC89948.1"/>
    </source>
</evidence>
<name>G0UKP3_TRYCI</name>
<proteinExistence type="predicted"/>
<organism evidence="1">
    <name type="scientific">Trypanosoma congolense (strain IL3000)</name>
    <dbReference type="NCBI Taxonomy" id="1068625"/>
    <lineage>
        <taxon>Eukaryota</taxon>
        <taxon>Discoba</taxon>
        <taxon>Euglenozoa</taxon>
        <taxon>Kinetoplastea</taxon>
        <taxon>Metakinetoplastina</taxon>
        <taxon>Trypanosomatida</taxon>
        <taxon>Trypanosomatidae</taxon>
        <taxon>Trypanosoma</taxon>
        <taxon>Nannomonas</taxon>
    </lineage>
</organism>
<dbReference type="EMBL" id="HE575317">
    <property type="protein sequence ID" value="CCC89948.1"/>
    <property type="molecule type" value="Genomic_DNA"/>
</dbReference>
<reference evidence="1" key="1">
    <citation type="journal article" date="2012" name="Proc. Natl. Acad. Sci. U.S.A.">
        <title>Antigenic diversity is generated by distinct evolutionary mechanisms in African trypanosome species.</title>
        <authorList>
            <person name="Jackson A.P."/>
            <person name="Berry A."/>
            <person name="Aslett M."/>
            <person name="Allison H.C."/>
            <person name="Burton P."/>
            <person name="Vavrova-Anderson J."/>
            <person name="Brown R."/>
            <person name="Browne H."/>
            <person name="Corton N."/>
            <person name="Hauser H."/>
            <person name="Gamble J."/>
            <person name="Gilderthorp R."/>
            <person name="Marcello L."/>
            <person name="McQuillan J."/>
            <person name="Otto T.D."/>
            <person name="Quail M.A."/>
            <person name="Sanders M.J."/>
            <person name="van Tonder A."/>
            <person name="Ginger M.L."/>
            <person name="Field M.C."/>
            <person name="Barry J.D."/>
            <person name="Hertz-Fowler C."/>
            <person name="Berriman M."/>
        </authorList>
    </citation>
    <scope>NUCLEOTIDE SEQUENCE</scope>
    <source>
        <strain evidence="1">IL3000</strain>
    </source>
</reference>